<evidence type="ECO:0000313" key="2">
    <source>
        <dbReference type="EMBL" id="CAL1149720.1"/>
    </source>
</evidence>
<name>A0A9P1CRG3_9DINO</name>
<accession>A0A9P1CRG3</accession>
<keyword evidence="3" id="KW-1185">Reference proteome</keyword>
<dbReference type="EMBL" id="CAMXCT010002194">
    <property type="protein sequence ID" value="CAI3996345.1"/>
    <property type="molecule type" value="Genomic_DNA"/>
</dbReference>
<dbReference type="Proteomes" id="UP001152797">
    <property type="component" value="Unassembled WGS sequence"/>
</dbReference>
<protein>
    <submittedName>
        <fullName evidence="1">Uncharacterized protein</fullName>
    </submittedName>
</protein>
<reference evidence="2" key="2">
    <citation type="submission" date="2024-04" db="EMBL/GenBank/DDBJ databases">
        <authorList>
            <person name="Chen Y."/>
            <person name="Shah S."/>
            <person name="Dougan E. K."/>
            <person name="Thang M."/>
            <person name="Chan C."/>
        </authorList>
    </citation>
    <scope>NUCLEOTIDE SEQUENCE [LARGE SCALE GENOMIC DNA]</scope>
</reference>
<dbReference type="EMBL" id="CAMXCT030002194">
    <property type="protein sequence ID" value="CAL4783657.1"/>
    <property type="molecule type" value="Genomic_DNA"/>
</dbReference>
<evidence type="ECO:0000313" key="3">
    <source>
        <dbReference type="Proteomes" id="UP001152797"/>
    </source>
</evidence>
<dbReference type="EMBL" id="CAMXCT020002194">
    <property type="protein sequence ID" value="CAL1149720.1"/>
    <property type="molecule type" value="Genomic_DNA"/>
</dbReference>
<gene>
    <name evidence="1" type="ORF">C1SCF055_LOCUS22833</name>
</gene>
<comment type="caution">
    <text evidence="1">The sequence shown here is derived from an EMBL/GenBank/DDBJ whole genome shotgun (WGS) entry which is preliminary data.</text>
</comment>
<evidence type="ECO:0000313" key="1">
    <source>
        <dbReference type="EMBL" id="CAI3996345.1"/>
    </source>
</evidence>
<proteinExistence type="predicted"/>
<organism evidence="1">
    <name type="scientific">Cladocopium goreaui</name>
    <dbReference type="NCBI Taxonomy" id="2562237"/>
    <lineage>
        <taxon>Eukaryota</taxon>
        <taxon>Sar</taxon>
        <taxon>Alveolata</taxon>
        <taxon>Dinophyceae</taxon>
        <taxon>Suessiales</taxon>
        <taxon>Symbiodiniaceae</taxon>
        <taxon>Cladocopium</taxon>
    </lineage>
</organism>
<dbReference type="AlphaFoldDB" id="A0A9P1CRG3"/>
<sequence length="130" mass="14780">MRADARSRPGRPKARHGICAVLCTWHQNHGVYIVFLHTTIQKHWYIEWASARVPPTPSSLWGAVTAAISAASLQAARRVSENRKVLKMLPSLHRLRVVDLAGLDVIWQSEIRDIIAQKSAWRRKNWSEAP</sequence>
<reference evidence="1" key="1">
    <citation type="submission" date="2022-10" db="EMBL/GenBank/DDBJ databases">
        <authorList>
            <person name="Chen Y."/>
            <person name="Dougan E. K."/>
            <person name="Chan C."/>
            <person name="Rhodes N."/>
            <person name="Thang M."/>
        </authorList>
    </citation>
    <scope>NUCLEOTIDE SEQUENCE</scope>
</reference>